<dbReference type="PRINTS" id="PR00032">
    <property type="entry name" value="HTHARAC"/>
</dbReference>
<keyword evidence="3" id="KW-0804">Transcription</keyword>
<evidence type="ECO:0000313" key="6">
    <source>
        <dbReference type="Proteomes" id="UP000196240"/>
    </source>
</evidence>
<dbReference type="AlphaFoldDB" id="A0A1R7Q8X1"/>
<dbReference type="RefSeq" id="WP_171304143.1">
    <property type="nucleotide sequence ID" value="NZ_FUUY01000001.1"/>
</dbReference>
<accession>A0A1R7Q8X1</accession>
<dbReference type="InterPro" id="IPR032687">
    <property type="entry name" value="AraC-type_N"/>
</dbReference>
<reference evidence="5 6" key="1">
    <citation type="submission" date="2017-02" db="EMBL/GenBank/DDBJ databases">
        <authorList>
            <person name="Peterson S.W."/>
        </authorList>
    </citation>
    <scope>NUCLEOTIDE SEQUENCE [LARGE SCALE GENOMIC DNA]</scope>
    <source>
        <strain evidence="5">C6</strain>
    </source>
</reference>
<feature type="domain" description="HTH araC/xylS-type" evidence="4">
    <location>
        <begin position="238"/>
        <end position="338"/>
    </location>
</feature>
<protein>
    <submittedName>
        <fullName evidence="5">CFA/I fimbrial subunit D</fullName>
    </submittedName>
</protein>
<evidence type="ECO:0000259" key="4">
    <source>
        <dbReference type="PROSITE" id="PS01124"/>
    </source>
</evidence>
<dbReference type="PANTHER" id="PTHR47894">
    <property type="entry name" value="HTH-TYPE TRANSCRIPTIONAL REGULATOR GADX"/>
    <property type="match status" value="1"/>
</dbReference>
<keyword evidence="1" id="KW-0805">Transcription regulation</keyword>
<dbReference type="InterPro" id="IPR009057">
    <property type="entry name" value="Homeodomain-like_sf"/>
</dbReference>
<dbReference type="InterPro" id="IPR018060">
    <property type="entry name" value="HTH_AraC"/>
</dbReference>
<dbReference type="PANTHER" id="PTHR47894:SF1">
    <property type="entry name" value="HTH-TYPE TRANSCRIPTIONAL REGULATOR VQSM"/>
    <property type="match status" value="1"/>
</dbReference>
<evidence type="ECO:0000313" key="5">
    <source>
        <dbReference type="EMBL" id="SJX20711.1"/>
    </source>
</evidence>
<dbReference type="GO" id="GO:0003700">
    <property type="term" value="F:DNA-binding transcription factor activity"/>
    <property type="evidence" value="ECO:0007669"/>
    <property type="project" value="InterPro"/>
</dbReference>
<dbReference type="SUPFAM" id="SSF46689">
    <property type="entry name" value="Homeodomain-like"/>
    <property type="match status" value="1"/>
</dbReference>
<dbReference type="Proteomes" id="UP000196240">
    <property type="component" value="Unassembled WGS sequence"/>
</dbReference>
<evidence type="ECO:0000256" key="2">
    <source>
        <dbReference type="ARBA" id="ARBA00023125"/>
    </source>
</evidence>
<dbReference type="GO" id="GO:0005829">
    <property type="term" value="C:cytosol"/>
    <property type="evidence" value="ECO:0007669"/>
    <property type="project" value="TreeGrafter"/>
</dbReference>
<dbReference type="Pfam" id="PF12833">
    <property type="entry name" value="HTH_18"/>
    <property type="match status" value="1"/>
</dbReference>
<gene>
    <name evidence="5" type="primary">cfaD</name>
    <name evidence="5" type="ORF">ACNJC6_00308</name>
</gene>
<dbReference type="Gene3D" id="1.10.10.60">
    <property type="entry name" value="Homeodomain-like"/>
    <property type="match status" value="1"/>
</dbReference>
<dbReference type="InterPro" id="IPR020449">
    <property type="entry name" value="Tscrpt_reg_AraC-type_HTH"/>
</dbReference>
<dbReference type="EMBL" id="FUUY01000001">
    <property type="protein sequence ID" value="SJX20711.1"/>
    <property type="molecule type" value="Genomic_DNA"/>
</dbReference>
<evidence type="ECO:0000256" key="1">
    <source>
        <dbReference type="ARBA" id="ARBA00023015"/>
    </source>
</evidence>
<organism evidence="5 6">
    <name type="scientific">Acinetobacter johnsonii</name>
    <dbReference type="NCBI Taxonomy" id="40214"/>
    <lineage>
        <taxon>Bacteria</taxon>
        <taxon>Pseudomonadati</taxon>
        <taxon>Pseudomonadota</taxon>
        <taxon>Gammaproteobacteria</taxon>
        <taxon>Moraxellales</taxon>
        <taxon>Moraxellaceae</taxon>
        <taxon>Acinetobacter</taxon>
    </lineage>
</organism>
<keyword evidence="2" id="KW-0238">DNA-binding</keyword>
<dbReference type="GO" id="GO:0000976">
    <property type="term" value="F:transcription cis-regulatory region binding"/>
    <property type="evidence" value="ECO:0007669"/>
    <property type="project" value="TreeGrafter"/>
</dbReference>
<dbReference type="Pfam" id="PF12625">
    <property type="entry name" value="Arabinose_bd"/>
    <property type="match status" value="1"/>
</dbReference>
<dbReference type="PROSITE" id="PS01124">
    <property type="entry name" value="HTH_ARAC_FAMILY_2"/>
    <property type="match status" value="1"/>
</dbReference>
<name>A0A1R7Q8X1_ACIJO</name>
<dbReference type="SMART" id="SM00342">
    <property type="entry name" value="HTH_ARAC"/>
    <property type="match status" value="1"/>
</dbReference>
<proteinExistence type="predicted"/>
<evidence type="ECO:0000256" key="3">
    <source>
        <dbReference type="ARBA" id="ARBA00023163"/>
    </source>
</evidence>
<sequence>MNPHIPSIPARYYLRLLPLLLQRQMDLTELFQLLGTDLSSYVQQEDAKLSLAQIETLVSYLLKFPENRDLAFELGCSLKLSAHHLVGYALLSCEDVMQALGVMSQYFSLIMPNFRLKVTELSNVVVLDIHPLQAMSTLTLNFHLEAIAVGFCSSFAELLNHQVKPYDIHLSVFQPTYVQAIQQLKPAQFHFGTLIRPSIKIFIQADNLDTKLPKADAFSLNILEQQCREQLKQISLDGEIIDWISMMLREASPPPSFEDCAQMLNVSSKTLQRYLKKQDANFNTIRKQVILSRAEHLLMHTNKSITEISFELGYSTAANFCRTFKAELGTTPQMYRLNSTPKIS</sequence>